<evidence type="ECO:0000313" key="3">
    <source>
        <dbReference type="EMBL" id="WGZ90478.1"/>
    </source>
</evidence>
<dbReference type="InterPro" id="IPR036291">
    <property type="entry name" value="NAD(P)-bd_dom_sf"/>
</dbReference>
<dbReference type="PANTHER" id="PTHR43639:SF1">
    <property type="entry name" value="SHORT-CHAIN DEHYDROGENASE_REDUCTASE FAMILY PROTEIN"/>
    <property type="match status" value="1"/>
</dbReference>
<evidence type="ECO:0000256" key="2">
    <source>
        <dbReference type="ARBA" id="ARBA00023002"/>
    </source>
</evidence>
<dbReference type="GO" id="GO:0047040">
    <property type="term" value="F:pteridine reductase activity"/>
    <property type="evidence" value="ECO:0007669"/>
    <property type="project" value="UniProtKB-EC"/>
</dbReference>
<reference evidence="3" key="2">
    <citation type="submission" date="2023-04" db="EMBL/GenBank/DDBJ databases">
        <authorList>
            <person name="Beletskiy A.V."/>
            <person name="Mardanov A.V."/>
            <person name="Ravin N.V."/>
        </authorList>
    </citation>
    <scope>NUCLEOTIDE SEQUENCE</scope>
    <source>
        <strain evidence="3">GKL-01</strain>
    </source>
</reference>
<dbReference type="InterPro" id="IPR020904">
    <property type="entry name" value="Sc_DH/Rdtase_CS"/>
</dbReference>
<dbReference type="Gene3D" id="3.40.50.720">
    <property type="entry name" value="NAD(P)-binding Rossmann-like Domain"/>
    <property type="match status" value="1"/>
</dbReference>
<dbReference type="Pfam" id="PF13561">
    <property type="entry name" value="adh_short_C2"/>
    <property type="match status" value="1"/>
</dbReference>
<dbReference type="AlphaFoldDB" id="A0AA95H6N5"/>
<keyword evidence="2 3" id="KW-0560">Oxidoreductase</keyword>
<dbReference type="FunFam" id="3.40.50.720:FF:000084">
    <property type="entry name" value="Short-chain dehydrogenase reductase"/>
    <property type="match status" value="1"/>
</dbReference>
<dbReference type="EC" id="1.5.1.33" evidence="3"/>
<dbReference type="PRINTS" id="PR00081">
    <property type="entry name" value="GDHRDH"/>
</dbReference>
<evidence type="ECO:0000256" key="1">
    <source>
        <dbReference type="ARBA" id="ARBA00006484"/>
    </source>
</evidence>
<dbReference type="PANTHER" id="PTHR43639">
    <property type="entry name" value="OXIDOREDUCTASE, SHORT-CHAIN DEHYDROGENASE/REDUCTASE FAMILY (AFU_ORTHOLOGUE AFUA_5G02870)"/>
    <property type="match status" value="1"/>
</dbReference>
<dbReference type="CDD" id="cd05357">
    <property type="entry name" value="PR_SDR_c"/>
    <property type="match status" value="1"/>
</dbReference>
<comment type="similarity">
    <text evidence="1">Belongs to the short-chain dehydrogenases/reductases (SDR) family.</text>
</comment>
<organism evidence="3">
    <name type="scientific">Candidatus Thiocaldithrix dubininis</name>
    <dbReference type="NCBI Taxonomy" id="3080823"/>
    <lineage>
        <taxon>Bacteria</taxon>
        <taxon>Pseudomonadati</taxon>
        <taxon>Pseudomonadota</taxon>
        <taxon>Gammaproteobacteria</taxon>
        <taxon>Thiotrichales</taxon>
        <taxon>Thiotrichaceae</taxon>
        <taxon>Candidatus Thiocaldithrix</taxon>
    </lineage>
</organism>
<gene>
    <name evidence="3" type="ORF">QJT80_13445</name>
</gene>
<protein>
    <submittedName>
        <fullName evidence="3">Pteridine reductase</fullName>
        <ecNumber evidence="3">1.5.1.33</ecNumber>
    </submittedName>
</protein>
<accession>A0AA95H6N5</accession>
<dbReference type="Proteomes" id="UP001300672">
    <property type="component" value="Chromosome"/>
</dbReference>
<dbReference type="NCBIfam" id="NF006598">
    <property type="entry name" value="PRK09135.1"/>
    <property type="match status" value="1"/>
</dbReference>
<dbReference type="EMBL" id="CP124755">
    <property type="protein sequence ID" value="WGZ90478.1"/>
    <property type="molecule type" value="Genomic_DNA"/>
</dbReference>
<reference evidence="3" key="1">
    <citation type="journal article" date="2023" name="Int. J. Mol. Sci.">
        <title>Metagenomics Revealed a New Genus 'Candidatus Thiocaldithrix dubininis' gen. nov., sp. nov. and a New Species 'Candidatus Thiothrix putei' sp. nov. in the Family Thiotrichaceae, Some Members of Which Have Traits of Both Na+- and H+-Motive Energetics.</title>
        <authorList>
            <person name="Ravin N.V."/>
            <person name="Muntyan M.S."/>
            <person name="Smolyakov D.D."/>
            <person name="Rudenko T.S."/>
            <person name="Beletsky A.V."/>
            <person name="Mardanov A.V."/>
            <person name="Grabovich M.Y."/>
        </authorList>
    </citation>
    <scope>NUCLEOTIDE SEQUENCE</scope>
    <source>
        <strain evidence="3">GKL-01</strain>
    </source>
</reference>
<name>A0AA95H6N5_9GAMM</name>
<dbReference type="SUPFAM" id="SSF51735">
    <property type="entry name" value="NAD(P)-binding Rossmann-fold domains"/>
    <property type="match status" value="1"/>
</dbReference>
<sequence>MSEDKMATTEPKVALVTGAAKRIGAEIAKTLHQAGYFVVIHYRHSESEAKQLQTELELVRSNSTLLVKEDLLNIASLPRMISHILQQTARLDILVNNASSFYPTPIGSITEQQFDDLIGSNLKAPLFLSQACAPALQQTNGCIVNIVDIHGQRPLKGYSTYSVAKAGLQMLTQSLARELGPYIRVNGVAPGAILWPEQAANTQMHENLIAKTALKTEGSPPDIARTVLFLAKDAPYITGQIIAVDGGRLLNH</sequence>
<dbReference type="PROSITE" id="PS00061">
    <property type="entry name" value="ADH_SHORT"/>
    <property type="match status" value="1"/>
</dbReference>
<dbReference type="PRINTS" id="PR00080">
    <property type="entry name" value="SDRFAMILY"/>
</dbReference>
<dbReference type="KEGG" id="tdu:QJT80_13445"/>
<dbReference type="InterPro" id="IPR002347">
    <property type="entry name" value="SDR_fam"/>
</dbReference>
<proteinExistence type="inferred from homology"/>